<comment type="caution">
    <text evidence="2">The sequence shown here is derived from an EMBL/GenBank/DDBJ whole genome shotgun (WGS) entry which is preliminary data.</text>
</comment>
<feature type="transmembrane region" description="Helical" evidence="1">
    <location>
        <begin position="6"/>
        <end position="27"/>
    </location>
</feature>
<keyword evidence="1" id="KW-0812">Transmembrane</keyword>
<evidence type="ECO:0000313" key="2">
    <source>
        <dbReference type="EMBL" id="MFC5285887.1"/>
    </source>
</evidence>
<dbReference type="EMBL" id="JBHSKF010000001">
    <property type="protein sequence ID" value="MFC5285887.1"/>
    <property type="molecule type" value="Genomic_DNA"/>
</dbReference>
<dbReference type="RefSeq" id="WP_378243243.1">
    <property type="nucleotide sequence ID" value="NZ_JBHSKF010000001.1"/>
</dbReference>
<keyword evidence="3" id="KW-1185">Reference proteome</keyword>
<feature type="transmembrane region" description="Helical" evidence="1">
    <location>
        <begin position="39"/>
        <end position="57"/>
    </location>
</feature>
<keyword evidence="1" id="KW-1133">Transmembrane helix</keyword>
<accession>A0ABW0EEP4</accession>
<feature type="transmembrane region" description="Helical" evidence="1">
    <location>
        <begin position="63"/>
        <end position="85"/>
    </location>
</feature>
<evidence type="ECO:0000313" key="3">
    <source>
        <dbReference type="Proteomes" id="UP001596157"/>
    </source>
</evidence>
<evidence type="ECO:0000256" key="1">
    <source>
        <dbReference type="SAM" id="Phobius"/>
    </source>
</evidence>
<organism evidence="2 3">
    <name type="scientific">Actinokineospora guangxiensis</name>
    <dbReference type="NCBI Taxonomy" id="1490288"/>
    <lineage>
        <taxon>Bacteria</taxon>
        <taxon>Bacillati</taxon>
        <taxon>Actinomycetota</taxon>
        <taxon>Actinomycetes</taxon>
        <taxon>Pseudonocardiales</taxon>
        <taxon>Pseudonocardiaceae</taxon>
        <taxon>Actinokineospora</taxon>
    </lineage>
</organism>
<gene>
    <name evidence="2" type="ORF">ACFPM7_02395</name>
</gene>
<name>A0ABW0EEP4_9PSEU</name>
<keyword evidence="1" id="KW-0472">Membrane</keyword>
<reference evidence="3" key="1">
    <citation type="journal article" date="2019" name="Int. J. Syst. Evol. Microbiol.">
        <title>The Global Catalogue of Microorganisms (GCM) 10K type strain sequencing project: providing services to taxonomists for standard genome sequencing and annotation.</title>
        <authorList>
            <consortium name="The Broad Institute Genomics Platform"/>
            <consortium name="The Broad Institute Genome Sequencing Center for Infectious Disease"/>
            <person name="Wu L."/>
            <person name="Ma J."/>
        </authorList>
    </citation>
    <scope>NUCLEOTIDE SEQUENCE [LARGE SCALE GENOMIC DNA]</scope>
    <source>
        <strain evidence="3">CCUG 59778</strain>
    </source>
</reference>
<protein>
    <submittedName>
        <fullName evidence="2">Uncharacterized protein</fullName>
    </submittedName>
</protein>
<sequence>MSRPLVLIAAAALLAAAGLVSFLVLLLGPAMGGSPVTGTVLFTLVVVLAAAGAVVLAVRGARALWGCSVLILGALLATGVLLAFVSRS</sequence>
<proteinExistence type="predicted"/>
<dbReference type="Proteomes" id="UP001596157">
    <property type="component" value="Unassembled WGS sequence"/>
</dbReference>